<dbReference type="InterPro" id="IPR012341">
    <property type="entry name" value="6hp_glycosidase-like_sf"/>
</dbReference>
<dbReference type="Gene3D" id="1.10.287.100">
    <property type="match status" value="1"/>
</dbReference>
<dbReference type="Pfam" id="PF21152">
    <property type="entry name" value="YgjK_N"/>
    <property type="match status" value="1"/>
</dbReference>
<gene>
    <name evidence="4" type="ORF">V5J35_001163</name>
</gene>
<feature type="domain" description="Glucosidase YgjK N-terminal" evidence="2">
    <location>
        <begin position="52"/>
        <end position="319"/>
    </location>
</feature>
<dbReference type="GO" id="GO:0016853">
    <property type="term" value="F:isomerase activity"/>
    <property type="evidence" value="ECO:0007669"/>
    <property type="project" value="UniProtKB-KW"/>
</dbReference>
<sequence>MRFKKSLLAASIIASMALTGCTDNSSDDEITVGQPPLKPLGEIALQYENVLNRTGNPLALHDKDEYDNVAYNPLYDNGSWHGFLLPGSADTYGSFTGPSIIAEEYNVLLGKYMDQLSLTDSEGKVYDLTAAKAPELISYPGALYQRYDLGDIEVAMEMRFVDERVSLVKTTVLNKTDSAKELTFNWAGELTETLYRGPDGTDPETVTGEYGEDFRTLTATNDGINVRLNEQRDTWSMLTQDDATFMIRRDLETTPNTVDSLSYEVKSSSVTVASDAATTVWTTQAYGHDADEVAAIEQTTTKILDNPEGYFQKSADRWEGYLKNGLTNKDATEEQTRLAVKTIQSLHTNWRSPYGFLKTAGVTPSYTAPWFAGGVWPWDSWKHVYALAHINPDLAMDNVRSMFDYQVDEDDTLRPQDAGMIIDVVFPNMQSLREDKPFNNDQDFYNKVTKNGTRHLDGGNWNERNTKPSLASWAVWETYLGLKEQNREDDAKAWIKEMYPQLVDYHNWWYSNRDINGNGIVEYGATMDPSHNGALVGGEIVEGEELKFHFTYSDDLNMSEDLKDMMGESCLEGDDQEQTCFSTDMYDAMAEWGEADIFAPAQDGVGWESGRDNAANFGFIDEDQLQKYADEEYGGDMVLARADWTPGFFQIQNNEGDALGYVINQESVDINSYLAAEKNFLADMAEILGDEAAAETYRDDAEKIAEYINKNMFDNASGFYYDLKITRDDVEPYGVNDEAELLTKRGRGPEGWSPLFNNIASEENAHQVRDVIMDEDEFNAEAVPFPTASKSNPAYHPDIYWRGRVWVDQVYFGLQGLANYGFDQEAQELMDKILNNADGLLEDGAIRENYNPETGAVQGATNFGWSSAHFYMMYRNFMNKRTSS</sequence>
<dbReference type="Gene3D" id="1.50.10.10">
    <property type="match status" value="1"/>
</dbReference>
<dbReference type="PROSITE" id="PS51257">
    <property type="entry name" value="PROKAR_LIPOPROTEIN"/>
    <property type="match status" value="1"/>
</dbReference>
<dbReference type="InterPro" id="IPR054491">
    <property type="entry name" value="MGH1-like_GH"/>
</dbReference>
<dbReference type="Gene3D" id="2.70.98.50">
    <property type="entry name" value="putative glycoside hydrolase family protein from bacillus halodurans"/>
    <property type="match status" value="1"/>
</dbReference>
<dbReference type="Pfam" id="PF22422">
    <property type="entry name" value="MGH1-like_GH"/>
    <property type="match status" value="1"/>
</dbReference>
<feature type="domain" description="Mannosylglycerate hydrolase MGH1-like glycoside hydrolase" evidence="3">
    <location>
        <begin position="375"/>
        <end position="866"/>
    </location>
</feature>
<organism evidence="4 5">
    <name type="scientific">Endozoicomonas lisbonensis</name>
    <dbReference type="NCBI Taxonomy" id="3120522"/>
    <lineage>
        <taxon>Bacteria</taxon>
        <taxon>Pseudomonadati</taxon>
        <taxon>Pseudomonadota</taxon>
        <taxon>Gammaproteobacteria</taxon>
        <taxon>Oceanospirillales</taxon>
        <taxon>Endozoicomonadaceae</taxon>
        <taxon>Endozoicomonas</taxon>
    </lineage>
</organism>
<evidence type="ECO:0000313" key="5">
    <source>
        <dbReference type="Proteomes" id="UP001549366"/>
    </source>
</evidence>
<reference evidence="4 5" key="1">
    <citation type="submission" date="2024-06" db="EMBL/GenBank/DDBJ databases">
        <title>Genomic Encyclopedia of Type Strains, Phase V (KMG-V): Genome sequencing to study the core and pangenomes of soil and plant-associated prokaryotes.</title>
        <authorList>
            <person name="Whitman W."/>
        </authorList>
    </citation>
    <scope>NUCLEOTIDE SEQUENCE [LARGE SCALE GENOMIC DNA]</scope>
    <source>
        <strain evidence="4 5">NE40</strain>
    </source>
</reference>
<comment type="caution">
    <text evidence="4">The sequence shown here is derived from an EMBL/GenBank/DDBJ whole genome shotgun (WGS) entry which is preliminary data.</text>
</comment>
<evidence type="ECO:0000259" key="3">
    <source>
        <dbReference type="Pfam" id="PF22422"/>
    </source>
</evidence>
<dbReference type="PANTHER" id="PTHR23403:SF1">
    <property type="entry name" value="TREHALASE"/>
    <property type="match status" value="1"/>
</dbReference>
<evidence type="ECO:0000259" key="2">
    <source>
        <dbReference type="Pfam" id="PF21152"/>
    </source>
</evidence>
<feature type="chain" id="PRO_5045689480" evidence="1">
    <location>
        <begin position="21"/>
        <end position="884"/>
    </location>
</feature>
<evidence type="ECO:0000313" key="4">
    <source>
        <dbReference type="EMBL" id="MET4755971.1"/>
    </source>
</evidence>
<keyword evidence="4" id="KW-0413">Isomerase</keyword>
<dbReference type="PANTHER" id="PTHR23403">
    <property type="entry name" value="TREHALASE"/>
    <property type="match status" value="1"/>
</dbReference>
<protein>
    <submittedName>
        <fullName evidence="4">Isomerase</fullName>
    </submittedName>
</protein>
<keyword evidence="1" id="KW-0732">Signal</keyword>
<dbReference type="InterPro" id="IPR048450">
    <property type="entry name" value="YgjK_N"/>
</dbReference>
<dbReference type="RefSeq" id="WP_354010340.1">
    <property type="nucleotide sequence ID" value="NZ_JBEWTA010000001.1"/>
</dbReference>
<feature type="signal peptide" evidence="1">
    <location>
        <begin position="1"/>
        <end position="20"/>
    </location>
</feature>
<dbReference type="SUPFAM" id="SSF48208">
    <property type="entry name" value="Six-hairpin glycosidases"/>
    <property type="match status" value="1"/>
</dbReference>
<dbReference type="EMBL" id="JBEWTB010000002">
    <property type="protein sequence ID" value="MET4755971.1"/>
    <property type="molecule type" value="Genomic_DNA"/>
</dbReference>
<name>A0ABV2SFH9_9GAMM</name>
<keyword evidence="5" id="KW-1185">Reference proteome</keyword>
<proteinExistence type="predicted"/>
<dbReference type="Proteomes" id="UP001549366">
    <property type="component" value="Unassembled WGS sequence"/>
</dbReference>
<dbReference type="Gene3D" id="3.30.1390.40">
    <property type="entry name" value="Ribosomal protein L30p/L7e"/>
    <property type="match status" value="1"/>
</dbReference>
<dbReference type="InterPro" id="IPR008928">
    <property type="entry name" value="6-hairpin_glycosidase_sf"/>
</dbReference>
<dbReference type="NCBIfam" id="NF007525">
    <property type="entry name" value="PRK10137.1"/>
    <property type="match status" value="1"/>
</dbReference>
<dbReference type="InterPro" id="IPR001661">
    <property type="entry name" value="Glyco_hydro_37"/>
</dbReference>
<evidence type="ECO:0000256" key="1">
    <source>
        <dbReference type="SAM" id="SignalP"/>
    </source>
</evidence>
<accession>A0ABV2SFH9</accession>